<reference evidence="2 3" key="1">
    <citation type="journal article" date="2010" name="Science">
        <title>Pathogenicity determinants in smut fungi revealed by genome comparison.</title>
        <authorList>
            <person name="Schirawski J."/>
            <person name="Mannhaupt G."/>
            <person name="Muench K."/>
            <person name="Brefort T."/>
            <person name="Schipper K."/>
            <person name="Doehlemann G."/>
            <person name="Di Stasio M."/>
            <person name="Roessel N."/>
            <person name="Mendoza-Mendoza A."/>
            <person name="Pester D."/>
            <person name="Mueller O."/>
            <person name="Winterberg B."/>
            <person name="Meyer E."/>
            <person name="Ghareeb H."/>
            <person name="Wollenberg T."/>
            <person name="Muensterkoetter M."/>
            <person name="Wong P."/>
            <person name="Walter M."/>
            <person name="Stukenbrock E."/>
            <person name="Gueldener U."/>
            <person name="Kahmann R."/>
        </authorList>
    </citation>
    <scope>NUCLEOTIDE SEQUENCE [LARGE SCALE GENOMIC DNA]</scope>
    <source>
        <strain evidence="3">SRZ2</strain>
    </source>
</reference>
<proteinExistence type="predicted"/>
<evidence type="ECO:0000313" key="3">
    <source>
        <dbReference type="Proteomes" id="UP000008867"/>
    </source>
</evidence>
<sequence>MVAALPVEIVDLILRHSLHHDARKAAPPIDTRQAATLSALSRRYHDVFQPDLYRYVTLLSAAALRLFARTLGARPQLGTHVRSLAILCTDDAESGGGGDTVADAVLQACVGATHLLLECAQFRALARALYALHRPAELTLVNVTRADDVLGIVTRHRDLTAASLQANPRIQALLGSSTPSILAQEQAALAPRAEHSLSHLHLVHFDARLLHRLVTLSSLTHVVLTHPHVPERRPGAPGLAVIPRSHLMLLLGSGNIARVMVRADLATCVRIMEEIAPIEDRKLVFRPVSTEAAGVASRSTQAVGARLGGEAAALYDSVHASDVDLLAEFDARLRPRTRSRAAAAEDADTSRDSSGRTSHGRSSDSSARTTTSSGSASGSGTGSTGSGDDDTERRQPDDDPPSSSSASSSSSDSDNEAPFPAHARSTTAPPLNIPIEELLRSERFTPAGLVAPSHAPSSPASSATEHTSSASARTASHTRRPRRASRTTPFSLRKTDLRGATLANIELCSAVLDAFGEGEGDGGARETGRGFW</sequence>
<dbReference type="AlphaFoldDB" id="E7A2S9"/>
<feature type="region of interest" description="Disordered" evidence="1">
    <location>
        <begin position="337"/>
        <end position="431"/>
    </location>
</feature>
<dbReference type="VEuPathDB" id="FungiDB:sr14377"/>
<dbReference type="HOGENOM" id="CLU_021161_0_0_1"/>
<organism evidence="2 3">
    <name type="scientific">Sporisorium reilianum (strain SRZ2)</name>
    <name type="common">Maize head smut fungus</name>
    <dbReference type="NCBI Taxonomy" id="999809"/>
    <lineage>
        <taxon>Eukaryota</taxon>
        <taxon>Fungi</taxon>
        <taxon>Dikarya</taxon>
        <taxon>Basidiomycota</taxon>
        <taxon>Ustilaginomycotina</taxon>
        <taxon>Ustilaginomycetes</taxon>
        <taxon>Ustilaginales</taxon>
        <taxon>Ustilaginaceae</taxon>
        <taxon>Sporisorium</taxon>
    </lineage>
</organism>
<feature type="compositionally biased region" description="Low complexity" evidence="1">
    <location>
        <begin position="451"/>
        <end position="475"/>
    </location>
</feature>
<feature type="region of interest" description="Disordered" evidence="1">
    <location>
        <begin position="448"/>
        <end position="489"/>
    </location>
</feature>
<dbReference type="Proteomes" id="UP000008867">
    <property type="component" value="Chromosome 8"/>
</dbReference>
<protein>
    <submittedName>
        <fullName evidence="2">Uncharacterized protein</fullName>
    </submittedName>
</protein>
<evidence type="ECO:0000313" key="2">
    <source>
        <dbReference type="EMBL" id="CBQ73786.1"/>
    </source>
</evidence>
<feature type="compositionally biased region" description="Low complexity" evidence="1">
    <location>
        <begin position="401"/>
        <end position="412"/>
    </location>
</feature>
<dbReference type="EMBL" id="FQ311473">
    <property type="protein sequence ID" value="CBQ73786.1"/>
    <property type="molecule type" value="Genomic_DNA"/>
</dbReference>
<dbReference type="OrthoDB" id="2556825at2759"/>
<name>E7A2S9_SPORE</name>
<evidence type="ECO:0000256" key="1">
    <source>
        <dbReference type="SAM" id="MobiDB-lite"/>
    </source>
</evidence>
<feature type="compositionally biased region" description="Low complexity" evidence="1">
    <location>
        <begin position="363"/>
        <end position="376"/>
    </location>
</feature>
<keyword evidence="3" id="KW-1185">Reference proteome</keyword>
<accession>E7A2S9</accession>
<gene>
    <name evidence="2" type="ORF">sr14377</name>
</gene>
<feature type="compositionally biased region" description="Basic residues" evidence="1">
    <location>
        <begin position="476"/>
        <end position="485"/>
    </location>
</feature>
<dbReference type="eggNOG" id="ENOG502RCMC">
    <property type="taxonomic scope" value="Eukaryota"/>
</dbReference>